<proteinExistence type="predicted"/>
<dbReference type="PROSITE" id="PS50880">
    <property type="entry name" value="TOPRIM"/>
    <property type="match status" value="1"/>
</dbReference>
<dbReference type="RefSeq" id="WP_076341006.1">
    <property type="nucleotide sequence ID" value="NZ_CAJTMI010000063.1"/>
</dbReference>
<feature type="domain" description="Topo IA-type catalytic" evidence="5">
    <location>
        <begin position="157"/>
        <end position="562"/>
    </location>
</feature>
<organism evidence="6 7">
    <name type="scientific">Dubosiella newyorkensis</name>
    <dbReference type="NCBI Taxonomy" id="1862672"/>
    <lineage>
        <taxon>Bacteria</taxon>
        <taxon>Bacillati</taxon>
        <taxon>Bacillota</taxon>
        <taxon>Erysipelotrichia</taxon>
        <taxon>Erysipelotrichales</taxon>
        <taxon>Erysipelotrichaceae</taxon>
        <taxon>Dubosiella</taxon>
    </lineage>
</organism>
<dbReference type="OrthoDB" id="9803554at2"/>
<dbReference type="STRING" id="1862672.BO225_04070"/>
<dbReference type="Pfam" id="PF01751">
    <property type="entry name" value="Toprim"/>
    <property type="match status" value="1"/>
</dbReference>
<dbReference type="CDD" id="cd01028">
    <property type="entry name" value="TOPRIM_TopoIA"/>
    <property type="match status" value="1"/>
</dbReference>
<dbReference type="InterPro" id="IPR013825">
    <property type="entry name" value="Topo_IA_cen_sub2"/>
</dbReference>
<dbReference type="InterPro" id="IPR006171">
    <property type="entry name" value="TOPRIM_dom"/>
</dbReference>
<keyword evidence="2" id="KW-0238">DNA-binding</keyword>
<dbReference type="InterPro" id="IPR003602">
    <property type="entry name" value="Topo_IA_DNA-bd_dom"/>
</dbReference>
<dbReference type="InterPro" id="IPR023405">
    <property type="entry name" value="Topo_IA_core_domain"/>
</dbReference>
<dbReference type="GO" id="GO:0003917">
    <property type="term" value="F:DNA topoisomerase type I (single strand cut, ATP-independent) activity"/>
    <property type="evidence" value="ECO:0007669"/>
    <property type="project" value="InterPro"/>
</dbReference>
<dbReference type="PANTHER" id="PTHR11390:SF21">
    <property type="entry name" value="DNA TOPOISOMERASE 3-ALPHA"/>
    <property type="match status" value="1"/>
</dbReference>
<dbReference type="InterPro" id="IPR013826">
    <property type="entry name" value="Topo_IA_cen_sub3"/>
</dbReference>
<keyword evidence="3" id="KW-0413">Isomerase</keyword>
<dbReference type="PROSITE" id="PS52039">
    <property type="entry name" value="TOPO_IA_2"/>
    <property type="match status" value="1"/>
</dbReference>
<keyword evidence="1" id="KW-0799">Topoisomerase</keyword>
<protein>
    <submittedName>
        <fullName evidence="6">Uncharacterized protein</fullName>
    </submittedName>
</protein>
<dbReference type="Gene3D" id="3.40.50.140">
    <property type="match status" value="1"/>
</dbReference>
<dbReference type="Pfam" id="PF01131">
    <property type="entry name" value="Topoisom_bac"/>
    <property type="match status" value="1"/>
</dbReference>
<evidence type="ECO:0000313" key="7">
    <source>
        <dbReference type="Proteomes" id="UP000186705"/>
    </source>
</evidence>
<dbReference type="GO" id="GO:0043597">
    <property type="term" value="C:cytoplasmic replication fork"/>
    <property type="evidence" value="ECO:0007669"/>
    <property type="project" value="TreeGrafter"/>
</dbReference>
<dbReference type="GO" id="GO:0006265">
    <property type="term" value="P:DNA topological change"/>
    <property type="evidence" value="ECO:0007669"/>
    <property type="project" value="InterPro"/>
</dbReference>
<evidence type="ECO:0000259" key="5">
    <source>
        <dbReference type="PROSITE" id="PS52039"/>
    </source>
</evidence>
<reference evidence="6 7" key="1">
    <citation type="submission" date="2016-11" db="EMBL/GenBank/DDBJ databases">
        <title>Description of two novel members of the family Erysipelotrichaceae: Ileibacterium lipovorans gen. nov., sp. nov. and Dubosiella newyorkensis, gen. nov., sp. nov.</title>
        <authorList>
            <person name="Cox L.M."/>
            <person name="Sohn J."/>
            <person name="Tyrrell K.L."/>
            <person name="Citron D.M."/>
            <person name="Lawson P.A."/>
            <person name="Patel N.B."/>
            <person name="Iizumi T."/>
            <person name="Perez-Perez G.I."/>
            <person name="Goldstein E.J."/>
            <person name="Blaser M.J."/>
        </authorList>
    </citation>
    <scope>NUCLEOTIDE SEQUENCE [LARGE SCALE GENOMIC DNA]</scope>
    <source>
        <strain evidence="6 7">NYU-BL-A4</strain>
    </source>
</reference>
<dbReference type="InterPro" id="IPR000380">
    <property type="entry name" value="Topo_IA"/>
</dbReference>
<dbReference type="GO" id="GO:0006281">
    <property type="term" value="P:DNA repair"/>
    <property type="evidence" value="ECO:0007669"/>
    <property type="project" value="TreeGrafter"/>
</dbReference>
<evidence type="ECO:0000256" key="1">
    <source>
        <dbReference type="ARBA" id="ARBA00023029"/>
    </source>
</evidence>
<dbReference type="EMBL" id="MPKA01000056">
    <property type="protein sequence ID" value="OLU46966.1"/>
    <property type="molecule type" value="Genomic_DNA"/>
</dbReference>
<dbReference type="Gene3D" id="1.10.460.10">
    <property type="entry name" value="Topoisomerase I, domain 2"/>
    <property type="match status" value="2"/>
</dbReference>
<dbReference type="Proteomes" id="UP000186705">
    <property type="component" value="Unassembled WGS sequence"/>
</dbReference>
<dbReference type="InterPro" id="IPR013497">
    <property type="entry name" value="Topo_IA_cen"/>
</dbReference>
<keyword evidence="7" id="KW-1185">Reference proteome</keyword>
<feature type="domain" description="Toprim" evidence="4">
    <location>
        <begin position="1"/>
        <end position="140"/>
    </location>
</feature>
<evidence type="ECO:0000313" key="6">
    <source>
        <dbReference type="EMBL" id="OLU46966.1"/>
    </source>
</evidence>
<dbReference type="PRINTS" id="PR00417">
    <property type="entry name" value="PRTPISMRASEI"/>
</dbReference>
<sequence>MIGILTEKASAANNFAKALGGKEGTYNGEHYRITHARGHLYELYDPYEQVQDDLKKKYRSWKTEHLPWKREDFEWKKKQTKEASDILKQIKKDLSDCEELIIATDDDPSGEGELLAWEIIDGLNLKPKKISRMYFVDESKSSIQKAFKERKPLENKETDLDYVKADFRSKWDYLSMQFTRIATANGDGKSVLRQGRLKSAMVKMVGDQLKKVESYKKEPFYELRFKDENGNVFSNSKAEKFKTPEEVDIDLENSAVIVDSTTMKKTKPPQLLDLAGLSAQLSSQGLKARTVLSTYQKMYEDQIVSYPRTEDKNITPEQFQELLPLADAIADLVGVKKELLTYRKSRASHVKPKGAHGANRPGPNVPASLESLRKYGPGAEKIYKLLAKNFLAMLAEDYEYEQQKGHLEKYPNYKAIANIPKKKGWKAVYDSDAEEQDENTKKLGKEAAPFTYEGFPPKPVAPTMKWLMKQLAKREVGTGATRTSIYADVTNANTRFPLLVENRGKLSMSDYGQMSYQLLAGTNIGDLKMTEQLVKQMHEVGQGKSDPNAFLDQMEQLVLEDLDQMNKNGKKIVHKTYERNPDDYEKAVIDGKEVEFKKEFSGTSFTPEQIEALKNGEEIEIQFTNKAGKEVKARGKLEAQTYKKRKFYGFKPEQYFNLDGTPIVDDTEYATGVWNGKNVKFKRVFSQHRFSDEEVERLLNGEEIECEFISKKGKPFKAKGRLQDQVFLGHFFFGFKILEFEKKPRATKTKKQEKKEKSA</sequence>
<dbReference type="GO" id="GO:0003677">
    <property type="term" value="F:DNA binding"/>
    <property type="evidence" value="ECO:0007669"/>
    <property type="project" value="UniProtKB-KW"/>
</dbReference>
<dbReference type="SUPFAM" id="SSF56712">
    <property type="entry name" value="Prokaryotic type I DNA topoisomerase"/>
    <property type="match status" value="1"/>
</dbReference>
<evidence type="ECO:0000256" key="3">
    <source>
        <dbReference type="ARBA" id="ARBA00023235"/>
    </source>
</evidence>
<dbReference type="PANTHER" id="PTHR11390">
    <property type="entry name" value="PROKARYOTIC DNA TOPOISOMERASE"/>
    <property type="match status" value="1"/>
</dbReference>
<dbReference type="SMART" id="SM00493">
    <property type="entry name" value="TOPRIM"/>
    <property type="match status" value="1"/>
</dbReference>
<gene>
    <name evidence="6" type="ORF">BO225_04070</name>
</gene>
<dbReference type="Gene3D" id="2.70.20.10">
    <property type="entry name" value="Topoisomerase I, domain 3"/>
    <property type="match status" value="1"/>
</dbReference>
<evidence type="ECO:0000259" key="4">
    <source>
        <dbReference type="PROSITE" id="PS50880"/>
    </source>
</evidence>
<dbReference type="SMART" id="SM00437">
    <property type="entry name" value="TOP1Ac"/>
    <property type="match status" value="1"/>
</dbReference>
<dbReference type="InterPro" id="IPR013824">
    <property type="entry name" value="Topo_IA_cen_sub1"/>
</dbReference>
<evidence type="ECO:0000256" key="2">
    <source>
        <dbReference type="ARBA" id="ARBA00023125"/>
    </source>
</evidence>
<dbReference type="GeneID" id="78275125"/>
<dbReference type="GO" id="GO:0006310">
    <property type="term" value="P:DNA recombination"/>
    <property type="evidence" value="ECO:0007669"/>
    <property type="project" value="TreeGrafter"/>
</dbReference>
<dbReference type="Gene3D" id="1.10.290.10">
    <property type="entry name" value="Topoisomerase I, domain 4"/>
    <property type="match status" value="1"/>
</dbReference>
<name>A0A1U7NNS7_9FIRM</name>
<accession>A0A1U7NNS7</accession>
<dbReference type="AlphaFoldDB" id="A0A1U7NNS7"/>
<comment type="caution">
    <text evidence="6">The sequence shown here is derived from an EMBL/GenBank/DDBJ whole genome shotgun (WGS) entry which is preliminary data.</text>
</comment>